<evidence type="ECO:0000313" key="1">
    <source>
        <dbReference type="EMBL" id="GGU53903.1"/>
    </source>
</evidence>
<dbReference type="Proteomes" id="UP000636661">
    <property type="component" value="Unassembled WGS sequence"/>
</dbReference>
<proteinExistence type="predicted"/>
<accession>A0A918M5T8</accession>
<comment type="caution">
    <text evidence="1">The sequence shown here is derived from an EMBL/GenBank/DDBJ whole genome shotgun (WGS) entry which is preliminary data.</text>
</comment>
<protein>
    <submittedName>
        <fullName evidence="1">Uncharacterized protein</fullName>
    </submittedName>
</protein>
<gene>
    <name evidence="1" type="ORF">GCM10010274_48690</name>
</gene>
<evidence type="ECO:0000313" key="2">
    <source>
        <dbReference type="Proteomes" id="UP000636661"/>
    </source>
</evidence>
<name>A0A918M5T8_9ACTN</name>
<keyword evidence="2" id="KW-1185">Reference proteome</keyword>
<sequence>MARSGEPGREEISLCMGPVCMTSPHRPQKAEIGPYRQVSVRVIAGSRTSGKVRAGILPKPA</sequence>
<dbReference type="AlphaFoldDB" id="A0A918M5T8"/>
<reference evidence="1" key="1">
    <citation type="journal article" date="2014" name="Int. J. Syst. Evol. Microbiol.">
        <title>Complete genome sequence of Corynebacterium casei LMG S-19264T (=DSM 44701T), isolated from a smear-ripened cheese.</title>
        <authorList>
            <consortium name="US DOE Joint Genome Institute (JGI-PGF)"/>
            <person name="Walter F."/>
            <person name="Albersmeier A."/>
            <person name="Kalinowski J."/>
            <person name="Ruckert C."/>
        </authorList>
    </citation>
    <scope>NUCLEOTIDE SEQUENCE</scope>
    <source>
        <strain evidence="1">JCM 4391</strain>
    </source>
</reference>
<dbReference type="EMBL" id="BMTP01000013">
    <property type="protein sequence ID" value="GGU53903.1"/>
    <property type="molecule type" value="Genomic_DNA"/>
</dbReference>
<organism evidence="1 2">
    <name type="scientific">Streptomyces lavendofoliae</name>
    <dbReference type="NCBI Taxonomy" id="67314"/>
    <lineage>
        <taxon>Bacteria</taxon>
        <taxon>Bacillati</taxon>
        <taxon>Actinomycetota</taxon>
        <taxon>Actinomycetes</taxon>
        <taxon>Kitasatosporales</taxon>
        <taxon>Streptomycetaceae</taxon>
        <taxon>Streptomyces</taxon>
    </lineage>
</organism>
<reference evidence="1" key="2">
    <citation type="submission" date="2020-09" db="EMBL/GenBank/DDBJ databases">
        <authorList>
            <person name="Sun Q."/>
            <person name="Ohkuma M."/>
        </authorList>
    </citation>
    <scope>NUCLEOTIDE SEQUENCE</scope>
    <source>
        <strain evidence="1">JCM 4391</strain>
    </source>
</reference>